<proteinExistence type="predicted"/>
<accession>A0A8S5QPE1</accession>
<protein>
    <submittedName>
        <fullName evidence="1">Uncharacterized protein</fullName>
    </submittedName>
</protein>
<evidence type="ECO:0000313" key="1">
    <source>
        <dbReference type="EMBL" id="DAE21094.1"/>
    </source>
</evidence>
<reference evidence="1" key="1">
    <citation type="journal article" date="2021" name="Proc. Natl. Acad. Sci. U.S.A.">
        <title>A Catalog of Tens of Thousands of Viruses from Human Metagenomes Reveals Hidden Associations with Chronic Diseases.</title>
        <authorList>
            <person name="Tisza M.J."/>
            <person name="Buck C.B."/>
        </authorList>
    </citation>
    <scope>NUCLEOTIDE SEQUENCE</scope>
    <source>
        <strain evidence="1">CtRCE13</strain>
    </source>
</reference>
<name>A0A8S5QPE1_9CAUD</name>
<organism evidence="1">
    <name type="scientific">Siphoviridae sp. ctRCE13</name>
    <dbReference type="NCBI Taxonomy" id="2826332"/>
    <lineage>
        <taxon>Viruses</taxon>
        <taxon>Duplodnaviria</taxon>
        <taxon>Heunggongvirae</taxon>
        <taxon>Uroviricota</taxon>
        <taxon>Caudoviricetes</taxon>
    </lineage>
</organism>
<sequence length="136" mass="16075">MTREDLRDYKNNQLWIEGRLEYIEEYKTNITNITAVLSDMPKGSKEVEDSMAEKVAKLIDTIEELLARVLEENEKQKLILKQLDKVEQPYKLILEKVYIQGKTLVTTASEMDYSYEHMKHMNGIALLKFDEMEERQ</sequence>
<dbReference type="EMBL" id="BK015707">
    <property type="protein sequence ID" value="DAE21094.1"/>
    <property type="molecule type" value="Genomic_DNA"/>
</dbReference>